<reference evidence="1" key="1">
    <citation type="submission" date="2021-06" db="EMBL/GenBank/DDBJ databases">
        <authorList>
            <person name="Kallberg Y."/>
            <person name="Tangrot J."/>
            <person name="Rosling A."/>
        </authorList>
    </citation>
    <scope>NUCLEOTIDE SEQUENCE</scope>
    <source>
        <strain evidence="1">MT106</strain>
    </source>
</reference>
<name>A0A9N8V3Y0_9GLOM</name>
<dbReference type="AlphaFoldDB" id="A0A9N8V3Y0"/>
<dbReference type="Proteomes" id="UP000789831">
    <property type="component" value="Unassembled WGS sequence"/>
</dbReference>
<evidence type="ECO:0000313" key="1">
    <source>
        <dbReference type="EMBL" id="CAG8437040.1"/>
    </source>
</evidence>
<keyword evidence="2" id="KW-1185">Reference proteome</keyword>
<proteinExistence type="predicted"/>
<evidence type="ECO:0000313" key="2">
    <source>
        <dbReference type="Proteomes" id="UP000789831"/>
    </source>
</evidence>
<comment type="caution">
    <text evidence="1">The sequence shown here is derived from an EMBL/GenBank/DDBJ whole genome shotgun (WGS) entry which is preliminary data.</text>
</comment>
<organism evidence="1 2">
    <name type="scientific">Ambispora gerdemannii</name>
    <dbReference type="NCBI Taxonomy" id="144530"/>
    <lineage>
        <taxon>Eukaryota</taxon>
        <taxon>Fungi</taxon>
        <taxon>Fungi incertae sedis</taxon>
        <taxon>Mucoromycota</taxon>
        <taxon>Glomeromycotina</taxon>
        <taxon>Glomeromycetes</taxon>
        <taxon>Archaeosporales</taxon>
        <taxon>Ambisporaceae</taxon>
        <taxon>Ambispora</taxon>
    </lineage>
</organism>
<gene>
    <name evidence="1" type="ORF">AGERDE_LOCUS731</name>
</gene>
<protein>
    <submittedName>
        <fullName evidence="1">10499_t:CDS:1</fullName>
    </submittedName>
</protein>
<accession>A0A9N8V3Y0</accession>
<dbReference type="EMBL" id="CAJVPL010000038">
    <property type="protein sequence ID" value="CAG8437040.1"/>
    <property type="molecule type" value="Genomic_DNA"/>
</dbReference>
<sequence>MASRHFRIEFHQLPTPYINPRRHVEETFLSDGKCELHLRKVLSCKNDKEFCGNRNEVLFWDEYSGRSKTSTVLRYLQPFKYYVEKKPDEWKELDFLLWLRMAKTNKVIKPVSEIVGRRHSYI</sequence>